<feature type="signal peptide" evidence="1">
    <location>
        <begin position="1"/>
        <end position="19"/>
    </location>
</feature>
<name>A0A1I5RGW3_9BACT</name>
<dbReference type="OrthoDB" id="7593748at2"/>
<dbReference type="Proteomes" id="UP000199306">
    <property type="component" value="Unassembled WGS sequence"/>
</dbReference>
<feature type="chain" id="PRO_5011607399" evidence="1">
    <location>
        <begin position="20"/>
        <end position="252"/>
    </location>
</feature>
<dbReference type="STRING" id="1079859.SAMN04515674_10465"/>
<reference evidence="2 3" key="1">
    <citation type="submission" date="2016-10" db="EMBL/GenBank/DDBJ databases">
        <authorList>
            <person name="de Groot N.N."/>
        </authorList>
    </citation>
    <scope>NUCLEOTIDE SEQUENCE [LARGE SCALE GENOMIC DNA]</scope>
    <source>
        <strain evidence="3">E92,LMG 26720,CCM 7988</strain>
    </source>
</reference>
<protein>
    <submittedName>
        <fullName evidence="2">Uncharacterized protein</fullName>
    </submittedName>
</protein>
<dbReference type="AlphaFoldDB" id="A0A1I5RGW3"/>
<evidence type="ECO:0000313" key="3">
    <source>
        <dbReference type="Proteomes" id="UP000199306"/>
    </source>
</evidence>
<proteinExistence type="predicted"/>
<evidence type="ECO:0000256" key="1">
    <source>
        <dbReference type="SAM" id="SignalP"/>
    </source>
</evidence>
<sequence>MKKRLFILIFLLSSTELIAQSVSDLVSTNFISLTVPIDYQGQLKYLNNQNQIEVKNITSVKHDTSLLSSLPNLVSSVTLYQVDQSGGLSLLGNTLSASNSTYLVIYDYSQTQTIQIKNQPDNFTYYALIGVSVRMIARVNTKKAGVNLADLFGIGVQASASKVTGSLEVRTSGINSLKINEIIPVTTDLSPSSISNALQSVATIKSHIYDPDTKITPQFLAFSAVKNSNAAEGARIDFKKLSESVKSFQFEK</sequence>
<organism evidence="2 3">
    <name type="scientific">Pseudarcicella hirudinis</name>
    <dbReference type="NCBI Taxonomy" id="1079859"/>
    <lineage>
        <taxon>Bacteria</taxon>
        <taxon>Pseudomonadati</taxon>
        <taxon>Bacteroidota</taxon>
        <taxon>Cytophagia</taxon>
        <taxon>Cytophagales</taxon>
        <taxon>Flectobacillaceae</taxon>
        <taxon>Pseudarcicella</taxon>
    </lineage>
</organism>
<gene>
    <name evidence="2" type="ORF">SAMN04515674_10465</name>
</gene>
<evidence type="ECO:0000313" key="2">
    <source>
        <dbReference type="EMBL" id="SFP57610.1"/>
    </source>
</evidence>
<accession>A0A1I5RGW3</accession>
<keyword evidence="1" id="KW-0732">Signal</keyword>
<keyword evidence="3" id="KW-1185">Reference proteome</keyword>
<dbReference type="RefSeq" id="WP_092015221.1">
    <property type="nucleotide sequence ID" value="NZ_FOXH01000004.1"/>
</dbReference>
<dbReference type="EMBL" id="FOXH01000004">
    <property type="protein sequence ID" value="SFP57610.1"/>
    <property type="molecule type" value="Genomic_DNA"/>
</dbReference>